<sequence length="332" mass="37941">MKKAKSNNEQSEKLVSSILFFANVWTTLFAPALIGVGVSYYYGLKEDEPLSIIFWVALVIVSIIHLAVAYIQHINNRKYTLYSEAVSIETEVEKLRHELATYKHGYKEFSYLCSNQMTTIFCLANYIDSAVGELNHFEAMGQSLSKDQFDALLKGKLEAIIRLISIEKEALFSYSSDSLYNIALYNYDFNSKKLKVLVRDCDNRLQKRNREWSPGHGHVGLAFLHKRIKICPDITLSNELMNYSDSDTDNSRYRSFFSIPILRCDDDGKAENGKLPFGVLVLTSAKAEQFREDRDLQFLSTIVKFLAIYLAAAEAFKTHNLNDVGEKDEQEQ</sequence>
<accession>A0A1S1MWM2</accession>
<evidence type="ECO:0000313" key="2">
    <source>
        <dbReference type="EMBL" id="OHU93182.1"/>
    </source>
</evidence>
<reference evidence="2 3" key="1">
    <citation type="submission" date="2016-09" db="EMBL/GenBank/DDBJ databases">
        <title>Pseudoalteromonas amylolytica sp. nov., isolated from the surface seawater.</title>
        <authorList>
            <person name="Wu Y.-H."/>
            <person name="Cheng H."/>
            <person name="Jin X.-B."/>
            <person name="Wang C.-S."/>
            <person name="Xu X.-W."/>
        </authorList>
    </citation>
    <scope>NUCLEOTIDE SEQUENCE [LARGE SCALE GENOMIC DNA]</scope>
    <source>
        <strain evidence="2 3">JW1</strain>
    </source>
</reference>
<feature type="transmembrane region" description="Helical" evidence="1">
    <location>
        <begin position="52"/>
        <end position="71"/>
    </location>
</feature>
<protein>
    <recommendedName>
        <fullName evidence="4">GAF domain-containing protein</fullName>
    </recommendedName>
</protein>
<dbReference type="RefSeq" id="WP_070982887.1">
    <property type="nucleotide sequence ID" value="NZ_MKJU01000004.1"/>
</dbReference>
<feature type="transmembrane region" description="Helical" evidence="1">
    <location>
        <begin position="20"/>
        <end position="40"/>
    </location>
</feature>
<dbReference type="OrthoDB" id="7032749at2"/>
<keyword evidence="1" id="KW-0812">Transmembrane</keyword>
<proteinExistence type="predicted"/>
<dbReference type="STRING" id="1859457.BET10_02435"/>
<dbReference type="SUPFAM" id="SSF55781">
    <property type="entry name" value="GAF domain-like"/>
    <property type="match status" value="1"/>
</dbReference>
<dbReference type="InterPro" id="IPR029016">
    <property type="entry name" value="GAF-like_dom_sf"/>
</dbReference>
<keyword evidence="3" id="KW-1185">Reference proteome</keyword>
<keyword evidence="1" id="KW-1133">Transmembrane helix</keyword>
<evidence type="ECO:0000256" key="1">
    <source>
        <dbReference type="SAM" id="Phobius"/>
    </source>
</evidence>
<dbReference type="AlphaFoldDB" id="A0A1S1MWM2"/>
<comment type="caution">
    <text evidence="2">The sequence shown here is derived from an EMBL/GenBank/DDBJ whole genome shotgun (WGS) entry which is preliminary data.</text>
</comment>
<gene>
    <name evidence="2" type="ORF">BET10_02435</name>
</gene>
<name>A0A1S1MWM2_9GAMM</name>
<dbReference type="Gene3D" id="3.30.450.40">
    <property type="match status" value="1"/>
</dbReference>
<dbReference type="EMBL" id="MKJU01000004">
    <property type="protein sequence ID" value="OHU93182.1"/>
    <property type="molecule type" value="Genomic_DNA"/>
</dbReference>
<dbReference type="Proteomes" id="UP000179786">
    <property type="component" value="Unassembled WGS sequence"/>
</dbReference>
<keyword evidence="1" id="KW-0472">Membrane</keyword>
<evidence type="ECO:0008006" key="4">
    <source>
        <dbReference type="Google" id="ProtNLM"/>
    </source>
</evidence>
<evidence type="ECO:0000313" key="3">
    <source>
        <dbReference type="Proteomes" id="UP000179786"/>
    </source>
</evidence>
<organism evidence="2 3">
    <name type="scientific">Pseudoalteromonas amylolytica</name>
    <dbReference type="NCBI Taxonomy" id="1859457"/>
    <lineage>
        <taxon>Bacteria</taxon>
        <taxon>Pseudomonadati</taxon>
        <taxon>Pseudomonadota</taxon>
        <taxon>Gammaproteobacteria</taxon>
        <taxon>Alteromonadales</taxon>
        <taxon>Pseudoalteromonadaceae</taxon>
        <taxon>Pseudoalteromonas</taxon>
    </lineage>
</organism>